<proteinExistence type="predicted"/>
<dbReference type="GO" id="GO:0003676">
    <property type="term" value="F:nucleic acid binding"/>
    <property type="evidence" value="ECO:0007669"/>
    <property type="project" value="InterPro"/>
</dbReference>
<dbReference type="Proteomes" id="UP000054567">
    <property type="component" value="Unassembled WGS sequence"/>
</dbReference>
<name>A0A0J6F9X2_COCPO</name>
<feature type="region of interest" description="Disordered" evidence="1">
    <location>
        <begin position="79"/>
        <end position="168"/>
    </location>
</feature>
<protein>
    <recommendedName>
        <fullName evidence="4">RRM domain-containing protein</fullName>
    </recommendedName>
</protein>
<dbReference type="OrthoDB" id="2935572at2759"/>
<feature type="compositionally biased region" description="Basic and acidic residues" evidence="1">
    <location>
        <begin position="145"/>
        <end position="164"/>
    </location>
</feature>
<evidence type="ECO:0000313" key="3">
    <source>
        <dbReference type="Proteomes" id="UP000054567"/>
    </source>
</evidence>
<dbReference type="SUPFAM" id="SSF54928">
    <property type="entry name" value="RNA-binding domain, RBD"/>
    <property type="match status" value="2"/>
</dbReference>
<dbReference type="EMBL" id="DS268112">
    <property type="protein sequence ID" value="KMM69831.1"/>
    <property type="molecule type" value="Genomic_DNA"/>
</dbReference>
<accession>A0A0J6F9X2</accession>
<dbReference type="AlphaFoldDB" id="A0A0J6F9X2"/>
<feature type="compositionally biased region" description="Low complexity" evidence="1">
    <location>
        <begin position="82"/>
        <end position="96"/>
    </location>
</feature>
<reference evidence="3" key="3">
    <citation type="journal article" date="2010" name="Genome Res.">
        <title>Population genomic sequencing of Coccidioides fungi reveals recent hybridization and transposon control.</title>
        <authorList>
            <person name="Neafsey D.E."/>
            <person name="Barker B.M."/>
            <person name="Sharpton T.J."/>
            <person name="Stajich J.E."/>
            <person name="Park D.J."/>
            <person name="Whiston E."/>
            <person name="Hung C.-Y."/>
            <person name="McMahan C."/>
            <person name="White J."/>
            <person name="Sykes S."/>
            <person name="Heiman D."/>
            <person name="Young S."/>
            <person name="Zeng Q."/>
            <person name="Abouelleil A."/>
            <person name="Aftuck L."/>
            <person name="Bessette D."/>
            <person name="Brown A."/>
            <person name="FitzGerald M."/>
            <person name="Lui A."/>
            <person name="Macdonald J.P."/>
            <person name="Priest M."/>
            <person name="Orbach M.J."/>
            <person name="Galgiani J.N."/>
            <person name="Kirkland T.N."/>
            <person name="Cole G.T."/>
            <person name="Birren B.W."/>
            <person name="Henn M.R."/>
            <person name="Taylor J.W."/>
            <person name="Rounsley S.D."/>
        </authorList>
    </citation>
    <scope>NUCLEOTIDE SEQUENCE [LARGE SCALE GENOMIC DNA]</scope>
    <source>
        <strain evidence="3">RMSCC 3488</strain>
    </source>
</reference>
<evidence type="ECO:0000256" key="1">
    <source>
        <dbReference type="SAM" id="MobiDB-lite"/>
    </source>
</evidence>
<gene>
    <name evidence="2" type="ORF">CPAG_06144</name>
</gene>
<feature type="compositionally biased region" description="Polar residues" evidence="1">
    <location>
        <begin position="104"/>
        <end position="115"/>
    </location>
</feature>
<evidence type="ECO:0000313" key="2">
    <source>
        <dbReference type="EMBL" id="KMM69831.1"/>
    </source>
</evidence>
<dbReference type="Gene3D" id="3.30.70.330">
    <property type="match status" value="2"/>
</dbReference>
<organism evidence="2 3">
    <name type="scientific">Coccidioides posadasii RMSCC 3488</name>
    <dbReference type="NCBI Taxonomy" id="454284"/>
    <lineage>
        <taxon>Eukaryota</taxon>
        <taxon>Fungi</taxon>
        <taxon>Dikarya</taxon>
        <taxon>Ascomycota</taxon>
        <taxon>Pezizomycotina</taxon>
        <taxon>Eurotiomycetes</taxon>
        <taxon>Eurotiomycetidae</taxon>
        <taxon>Onygenales</taxon>
        <taxon>Onygenaceae</taxon>
        <taxon>Coccidioides</taxon>
    </lineage>
</organism>
<reference evidence="2 3" key="1">
    <citation type="submission" date="2007-06" db="EMBL/GenBank/DDBJ databases">
        <title>The Genome Sequence of Coccidioides posadasii RMSCC_3488.</title>
        <authorList>
            <consortium name="Coccidioides Genome Resources Consortium"/>
            <consortium name="The Broad Institute Genome Sequencing Platform"/>
            <person name="Henn M.R."/>
            <person name="Sykes S."/>
            <person name="Young S."/>
            <person name="Jaffe D."/>
            <person name="Berlin A."/>
            <person name="Alvarez P."/>
            <person name="Butler J."/>
            <person name="Gnerre S."/>
            <person name="Grabherr M."/>
            <person name="Mauceli E."/>
            <person name="Brockman W."/>
            <person name="Kodira C."/>
            <person name="Alvarado L."/>
            <person name="Zeng Q."/>
            <person name="Crawford M."/>
            <person name="Antoine C."/>
            <person name="Devon K."/>
            <person name="Galgiani J."/>
            <person name="Orsborn K."/>
            <person name="Lewis M.L."/>
            <person name="Nusbaum C."/>
            <person name="Galagan J."/>
            <person name="Birren B."/>
        </authorList>
    </citation>
    <scope>NUCLEOTIDE SEQUENCE [LARGE SCALE GENOMIC DNA]</scope>
    <source>
        <strain evidence="2 3">RMSCC 3488</strain>
    </source>
</reference>
<sequence>MAPRHTNVKGSSGSLPSYSTLFASHELSSASRRPDVATVTILKSEYDSLARRSCEYERLKQALIRGGIPRSSLETLIRSPDNSYEVSQENENSSNSTLRHDQNSARSSPKTTTTKNHTERDAALYCHPQRSSAEPTIRSIIDTPGRPDSDDHDNVSTPSDEKVDSPYSGDGHTVAMKCHGNGSDNRTIVLKGIPDRTTHSHIVAAVRGGALVDVFLRSRERTASISFADSRAAQEFFTYAKRQHLCILDKPVDVSWSDRQFILSNYIASQVSNGASRNILIRGIHPNLTESRIREDMEHIHNLVIISVTFTQGNAYISTNSVQKASYARNCMRSRMPYKVMRIEYYPDECAEPLPRIQHMLRRETPRPAKKLNPMANRFEMLHLDDSDADSDGTEELTSCASVTGGVNWANPIAV</sequence>
<evidence type="ECO:0008006" key="4">
    <source>
        <dbReference type="Google" id="ProtNLM"/>
    </source>
</evidence>
<dbReference type="CDD" id="cd12261">
    <property type="entry name" value="RRM1_3_MRN1"/>
    <property type="match status" value="1"/>
</dbReference>
<dbReference type="InterPro" id="IPR035979">
    <property type="entry name" value="RBD_domain_sf"/>
</dbReference>
<dbReference type="InterPro" id="IPR012677">
    <property type="entry name" value="Nucleotide-bd_a/b_plait_sf"/>
</dbReference>
<reference evidence="3" key="2">
    <citation type="journal article" date="2009" name="Genome Res.">
        <title>Comparative genomic analyses of the human fungal pathogens Coccidioides and their relatives.</title>
        <authorList>
            <person name="Sharpton T.J."/>
            <person name="Stajich J.E."/>
            <person name="Rounsley S.D."/>
            <person name="Gardner M.J."/>
            <person name="Wortman J.R."/>
            <person name="Jordar V.S."/>
            <person name="Maiti R."/>
            <person name="Kodira C.D."/>
            <person name="Neafsey D.E."/>
            <person name="Zeng Q."/>
            <person name="Hung C.-Y."/>
            <person name="McMahan C."/>
            <person name="Muszewska A."/>
            <person name="Grynberg M."/>
            <person name="Mandel M.A."/>
            <person name="Kellner E.M."/>
            <person name="Barker B.M."/>
            <person name="Galgiani J.N."/>
            <person name="Orbach M.J."/>
            <person name="Kirkland T.N."/>
            <person name="Cole G.T."/>
            <person name="Henn M.R."/>
            <person name="Birren B.W."/>
            <person name="Taylor J.W."/>
        </authorList>
    </citation>
    <scope>NUCLEOTIDE SEQUENCE [LARGE SCALE GENOMIC DNA]</scope>
    <source>
        <strain evidence="3">RMSCC 3488</strain>
    </source>
</reference>
<dbReference type="VEuPathDB" id="FungiDB:CPAG_06144"/>